<dbReference type="Gene3D" id="1.10.1040.10">
    <property type="entry name" value="N-(1-d-carboxylethyl)-l-norvaline Dehydrogenase, domain 2"/>
    <property type="match status" value="1"/>
</dbReference>
<dbReference type="PANTHER" id="PTHR43580">
    <property type="entry name" value="OXIDOREDUCTASE GLYR1-RELATED"/>
    <property type="match status" value="1"/>
</dbReference>
<accession>A0ABP7NZX1</accession>
<evidence type="ECO:0000313" key="6">
    <source>
        <dbReference type="Proteomes" id="UP001501081"/>
    </source>
</evidence>
<dbReference type="RefSeq" id="WP_344765308.1">
    <property type="nucleotide sequence ID" value="NZ_BAABAK010000003.1"/>
</dbReference>
<dbReference type="Proteomes" id="UP001501081">
    <property type="component" value="Unassembled WGS sequence"/>
</dbReference>
<feature type="domain" description="6-phosphogluconate dehydrogenase NADP-binding" evidence="3">
    <location>
        <begin position="5"/>
        <end position="160"/>
    </location>
</feature>
<protein>
    <submittedName>
        <fullName evidence="5">NAD(P)-dependent oxidoreductase</fullName>
    </submittedName>
</protein>
<dbReference type="Gene3D" id="3.40.50.720">
    <property type="entry name" value="NAD(P)-binding Rossmann-like Domain"/>
    <property type="match status" value="1"/>
</dbReference>
<dbReference type="SUPFAM" id="SSF48179">
    <property type="entry name" value="6-phosphogluconate dehydrogenase C-terminal domain-like"/>
    <property type="match status" value="1"/>
</dbReference>
<evidence type="ECO:0000313" key="5">
    <source>
        <dbReference type="EMBL" id="GAA3957363.1"/>
    </source>
</evidence>
<dbReference type="EMBL" id="BAABAK010000003">
    <property type="protein sequence ID" value="GAA3957363.1"/>
    <property type="molecule type" value="Genomic_DNA"/>
</dbReference>
<sequence>MQNLKIGWIGLGKMGIPMAEQLINAGYALSVYNRSKDKEASLKARGVEVASTPSSLLAECDLVFLMVSDDEAVKQIFTAENGLFANESTGKIIVNMSTVSPGISKEMAALCVRKGNAYLDAPVSGSVKQAETGTLVIMVGGEENAFEKVKPVFEKLGKLSMRVGDNGAGNSAKLAINSLLALHAQGLAETVLFAQANQINTEDLLTLIGNSAIGNIFGKIKGDAIVADNYSAAFALKHIVKDLKLAKAEGLSAPLANAALATFQNAENKYGNEDIIAVLKALKEK</sequence>
<proteinExistence type="predicted"/>
<keyword evidence="6" id="KW-1185">Reference proteome</keyword>
<reference evidence="6" key="1">
    <citation type="journal article" date="2019" name="Int. J. Syst. Evol. Microbiol.">
        <title>The Global Catalogue of Microorganisms (GCM) 10K type strain sequencing project: providing services to taxonomists for standard genome sequencing and annotation.</title>
        <authorList>
            <consortium name="The Broad Institute Genomics Platform"/>
            <consortium name="The Broad Institute Genome Sequencing Center for Infectious Disease"/>
            <person name="Wu L."/>
            <person name="Ma J."/>
        </authorList>
    </citation>
    <scope>NUCLEOTIDE SEQUENCE [LARGE SCALE GENOMIC DNA]</scope>
    <source>
        <strain evidence="6">JCM 17338</strain>
    </source>
</reference>
<dbReference type="InterPro" id="IPR006115">
    <property type="entry name" value="6PGDH_NADP-bd"/>
</dbReference>
<dbReference type="InterPro" id="IPR051265">
    <property type="entry name" value="HIBADH-related_NP60_sf"/>
</dbReference>
<evidence type="ECO:0000256" key="2">
    <source>
        <dbReference type="ARBA" id="ARBA00023027"/>
    </source>
</evidence>
<dbReference type="InterPro" id="IPR015815">
    <property type="entry name" value="HIBADH-related"/>
</dbReference>
<evidence type="ECO:0000256" key="1">
    <source>
        <dbReference type="ARBA" id="ARBA00023002"/>
    </source>
</evidence>
<dbReference type="InterPro" id="IPR008927">
    <property type="entry name" value="6-PGluconate_DH-like_C_sf"/>
</dbReference>
<evidence type="ECO:0000259" key="4">
    <source>
        <dbReference type="Pfam" id="PF14833"/>
    </source>
</evidence>
<keyword evidence="2" id="KW-0520">NAD</keyword>
<name>A0ABP7NZX1_9SPHI</name>
<dbReference type="InterPro" id="IPR029154">
    <property type="entry name" value="HIBADH-like_NADP-bd"/>
</dbReference>
<comment type="caution">
    <text evidence="5">The sequence shown here is derived from an EMBL/GenBank/DDBJ whole genome shotgun (WGS) entry which is preliminary data.</text>
</comment>
<dbReference type="Pfam" id="PF14833">
    <property type="entry name" value="NAD_binding_11"/>
    <property type="match status" value="1"/>
</dbReference>
<gene>
    <name evidence="5" type="ORF">GCM10022246_08940</name>
</gene>
<dbReference type="InterPro" id="IPR013328">
    <property type="entry name" value="6PGD_dom2"/>
</dbReference>
<dbReference type="PANTHER" id="PTHR43580:SF2">
    <property type="entry name" value="CYTOKINE-LIKE NUCLEAR FACTOR N-PAC"/>
    <property type="match status" value="1"/>
</dbReference>
<evidence type="ECO:0000259" key="3">
    <source>
        <dbReference type="Pfam" id="PF03446"/>
    </source>
</evidence>
<keyword evidence="1" id="KW-0560">Oxidoreductase</keyword>
<dbReference type="PIRSF" id="PIRSF000103">
    <property type="entry name" value="HIBADH"/>
    <property type="match status" value="1"/>
</dbReference>
<dbReference type="Pfam" id="PF03446">
    <property type="entry name" value="NAD_binding_2"/>
    <property type="match status" value="1"/>
</dbReference>
<feature type="domain" description="3-hydroxyisobutyrate dehydrogenase-like NAD-binding" evidence="4">
    <location>
        <begin position="167"/>
        <end position="281"/>
    </location>
</feature>
<organism evidence="5 6">
    <name type="scientific">Pedobacter ginsengiterrae</name>
    <dbReference type="NCBI Taxonomy" id="871696"/>
    <lineage>
        <taxon>Bacteria</taxon>
        <taxon>Pseudomonadati</taxon>
        <taxon>Bacteroidota</taxon>
        <taxon>Sphingobacteriia</taxon>
        <taxon>Sphingobacteriales</taxon>
        <taxon>Sphingobacteriaceae</taxon>
        <taxon>Pedobacter</taxon>
    </lineage>
</organism>
<dbReference type="SUPFAM" id="SSF51735">
    <property type="entry name" value="NAD(P)-binding Rossmann-fold domains"/>
    <property type="match status" value="1"/>
</dbReference>
<dbReference type="InterPro" id="IPR036291">
    <property type="entry name" value="NAD(P)-bd_dom_sf"/>
</dbReference>